<gene>
    <name evidence="2" type="ORF">GCM10011506_21180</name>
</gene>
<sequence>MKDYSIKFGQNHLSYRISGAGQNFLLAFHGFGQNASIYDSFEKNLSNKYTILSFDIFYHGNSDWKEKNKALTKSDWKQIVEKVLSTHGISTFAVCGYSMGGKFAMATLEAFQNSINQFILIAPDGVKTSFWYSLATYPIAFRKFFRAMITQPKYFQHLLRFSKNLGLVDKSLIKFANSQMNTRAKRRRVYLAWVMFRHLTFNLKNIAGILNQHQIPTYMITGKYDKIITSGNMMNLLTHVNEYENIILESGHNSLIADTAVYFRENPKKLKFKID</sequence>
<feature type="domain" description="AB hydrolase-1" evidence="1">
    <location>
        <begin position="25"/>
        <end position="256"/>
    </location>
</feature>
<evidence type="ECO:0000313" key="3">
    <source>
        <dbReference type="Proteomes" id="UP000636010"/>
    </source>
</evidence>
<comment type="caution">
    <text evidence="2">The sequence shown here is derived from an EMBL/GenBank/DDBJ whole genome shotgun (WGS) entry which is preliminary data.</text>
</comment>
<protein>
    <recommendedName>
        <fullName evidence="1">AB hydrolase-1 domain-containing protein</fullName>
    </recommendedName>
</protein>
<accession>A0ABQ1M6F7</accession>
<dbReference type="SUPFAM" id="SSF53474">
    <property type="entry name" value="alpha/beta-Hydrolases"/>
    <property type="match status" value="1"/>
</dbReference>
<proteinExistence type="predicted"/>
<dbReference type="InterPro" id="IPR000073">
    <property type="entry name" value="AB_hydrolase_1"/>
</dbReference>
<dbReference type="Gene3D" id="3.40.50.1820">
    <property type="entry name" value="alpha/beta hydrolase"/>
    <property type="match status" value="1"/>
</dbReference>
<evidence type="ECO:0000313" key="2">
    <source>
        <dbReference type="EMBL" id="GGC35543.1"/>
    </source>
</evidence>
<keyword evidence="3" id="KW-1185">Reference proteome</keyword>
<dbReference type="EMBL" id="BMEC01000006">
    <property type="protein sequence ID" value="GGC35543.1"/>
    <property type="molecule type" value="Genomic_DNA"/>
</dbReference>
<organism evidence="2 3">
    <name type="scientific">Marivirga lumbricoides</name>
    <dbReference type="NCBI Taxonomy" id="1046115"/>
    <lineage>
        <taxon>Bacteria</taxon>
        <taxon>Pseudomonadati</taxon>
        <taxon>Bacteroidota</taxon>
        <taxon>Cytophagia</taxon>
        <taxon>Cytophagales</taxon>
        <taxon>Marivirgaceae</taxon>
        <taxon>Marivirga</taxon>
    </lineage>
</organism>
<dbReference type="Proteomes" id="UP000636010">
    <property type="component" value="Unassembled WGS sequence"/>
</dbReference>
<dbReference type="PANTHER" id="PTHR46438:SF11">
    <property type="entry name" value="LIPASE-RELATED"/>
    <property type="match status" value="1"/>
</dbReference>
<dbReference type="Pfam" id="PF00561">
    <property type="entry name" value="Abhydrolase_1"/>
    <property type="match status" value="1"/>
</dbReference>
<reference evidence="3" key="1">
    <citation type="journal article" date="2019" name="Int. J. Syst. Evol. Microbiol.">
        <title>The Global Catalogue of Microorganisms (GCM) 10K type strain sequencing project: providing services to taxonomists for standard genome sequencing and annotation.</title>
        <authorList>
            <consortium name="The Broad Institute Genomics Platform"/>
            <consortium name="The Broad Institute Genome Sequencing Center for Infectious Disease"/>
            <person name="Wu L."/>
            <person name="Ma J."/>
        </authorList>
    </citation>
    <scope>NUCLEOTIDE SEQUENCE [LARGE SCALE GENOMIC DNA]</scope>
    <source>
        <strain evidence="3">CGMCC 1.10832</strain>
    </source>
</reference>
<name>A0ABQ1M6F7_9BACT</name>
<dbReference type="InterPro" id="IPR029058">
    <property type="entry name" value="AB_hydrolase_fold"/>
</dbReference>
<dbReference type="RefSeq" id="WP_188463138.1">
    <property type="nucleotide sequence ID" value="NZ_BAABHU010000006.1"/>
</dbReference>
<evidence type="ECO:0000259" key="1">
    <source>
        <dbReference type="Pfam" id="PF00561"/>
    </source>
</evidence>
<dbReference type="PANTHER" id="PTHR46438">
    <property type="entry name" value="ALPHA/BETA-HYDROLASES SUPERFAMILY PROTEIN"/>
    <property type="match status" value="1"/>
</dbReference>